<evidence type="ECO:0000256" key="4">
    <source>
        <dbReference type="ARBA" id="ARBA00022692"/>
    </source>
</evidence>
<evidence type="ECO:0000313" key="13">
    <source>
        <dbReference type="EMBL" id="KAA1400104.1"/>
    </source>
</evidence>
<keyword evidence="3" id="KW-0808">Transferase</keyword>
<evidence type="ECO:0000256" key="9">
    <source>
        <dbReference type="ARBA" id="ARBA00023012"/>
    </source>
</evidence>
<evidence type="ECO:0000313" key="14">
    <source>
        <dbReference type="Proteomes" id="UP000380867"/>
    </source>
</evidence>
<dbReference type="GO" id="GO:0005524">
    <property type="term" value="F:ATP binding"/>
    <property type="evidence" value="ECO:0007669"/>
    <property type="project" value="UniProtKB-KW"/>
</dbReference>
<reference evidence="13" key="1">
    <citation type="submission" date="2019-09" db="EMBL/GenBank/DDBJ databases">
        <authorList>
            <person name="Li J."/>
        </authorList>
    </citation>
    <scope>NUCLEOTIDE SEQUENCE [LARGE SCALE GENOMIC DNA]</scope>
    <source>
        <strain evidence="13">JCM 14732</strain>
    </source>
</reference>
<dbReference type="InterPro" id="IPR038318">
    <property type="entry name" value="KdpD_sf"/>
</dbReference>
<dbReference type="InterPro" id="IPR052023">
    <property type="entry name" value="Histidine_kinase_KdpD"/>
</dbReference>
<dbReference type="RefSeq" id="WP_149688207.1">
    <property type="nucleotide sequence ID" value="NZ_SDPQ02000001.1"/>
</dbReference>
<dbReference type="Gene3D" id="1.20.120.620">
    <property type="entry name" value="Backbone structure of the membrane domain of e. Coli histidine kinase receptor kdpd"/>
    <property type="match status" value="1"/>
</dbReference>
<evidence type="ECO:0000256" key="6">
    <source>
        <dbReference type="ARBA" id="ARBA00022777"/>
    </source>
</evidence>
<keyword evidence="14" id="KW-1185">Reference proteome</keyword>
<dbReference type="SUPFAM" id="SSF55781">
    <property type="entry name" value="GAF domain-like"/>
    <property type="match status" value="1"/>
</dbReference>
<dbReference type="EMBL" id="SDPQ02000001">
    <property type="protein sequence ID" value="KAA1400104.1"/>
    <property type="molecule type" value="Genomic_DNA"/>
</dbReference>
<gene>
    <name evidence="13" type="ORF">ESP70_005020</name>
</gene>
<evidence type="ECO:0000256" key="5">
    <source>
        <dbReference type="ARBA" id="ARBA00022741"/>
    </source>
</evidence>
<keyword evidence="5" id="KW-0547">Nucleotide-binding</keyword>
<dbReference type="AlphaFoldDB" id="A0A5M4FIV1"/>
<comment type="subcellular location">
    <subcellularLocation>
        <location evidence="1">Membrane</location>
        <topology evidence="1">Multi-pass membrane protein</topology>
    </subcellularLocation>
</comment>
<keyword evidence="4 11" id="KW-0812">Transmembrane</keyword>
<evidence type="ECO:0000256" key="7">
    <source>
        <dbReference type="ARBA" id="ARBA00022840"/>
    </source>
</evidence>
<evidence type="ECO:0000256" key="2">
    <source>
        <dbReference type="ARBA" id="ARBA00022553"/>
    </source>
</evidence>
<dbReference type="InterPro" id="IPR025201">
    <property type="entry name" value="KdpD_TM"/>
</dbReference>
<dbReference type="PANTHER" id="PTHR45569">
    <property type="entry name" value="SENSOR PROTEIN KDPD"/>
    <property type="match status" value="1"/>
</dbReference>
<evidence type="ECO:0000259" key="12">
    <source>
        <dbReference type="Pfam" id="PF13493"/>
    </source>
</evidence>
<dbReference type="GO" id="GO:0000155">
    <property type="term" value="F:phosphorelay sensor kinase activity"/>
    <property type="evidence" value="ECO:0007669"/>
    <property type="project" value="TreeGrafter"/>
</dbReference>
<keyword evidence="8 11" id="KW-1133">Transmembrane helix</keyword>
<dbReference type="GO" id="GO:0005886">
    <property type="term" value="C:plasma membrane"/>
    <property type="evidence" value="ECO:0007669"/>
    <property type="project" value="TreeGrafter"/>
</dbReference>
<feature type="transmembrane region" description="Helical" evidence="11">
    <location>
        <begin position="35"/>
        <end position="54"/>
    </location>
</feature>
<evidence type="ECO:0000256" key="1">
    <source>
        <dbReference type="ARBA" id="ARBA00004141"/>
    </source>
</evidence>
<name>A0A5M4FIV1_9ACTN</name>
<keyword evidence="2" id="KW-0597">Phosphoprotein</keyword>
<protein>
    <submittedName>
        <fullName evidence="13">DUF4118 domain-containing protein</fullName>
    </submittedName>
</protein>
<feature type="transmembrane region" description="Helical" evidence="11">
    <location>
        <begin position="61"/>
        <end position="80"/>
    </location>
</feature>
<evidence type="ECO:0000256" key="10">
    <source>
        <dbReference type="ARBA" id="ARBA00023136"/>
    </source>
</evidence>
<keyword evidence="6" id="KW-0418">Kinase</keyword>
<keyword evidence="7" id="KW-0067">ATP-binding</keyword>
<keyword evidence="10 11" id="KW-0472">Membrane</keyword>
<evidence type="ECO:0000256" key="8">
    <source>
        <dbReference type="ARBA" id="ARBA00022989"/>
    </source>
</evidence>
<comment type="caution">
    <text evidence="13">The sequence shown here is derived from an EMBL/GenBank/DDBJ whole genome shotgun (WGS) entry which is preliminary data.</text>
</comment>
<dbReference type="PANTHER" id="PTHR45569:SF1">
    <property type="entry name" value="SENSOR PROTEIN KDPD"/>
    <property type="match status" value="1"/>
</dbReference>
<proteinExistence type="predicted"/>
<organism evidence="13 14">
    <name type="scientific">Aeromicrobium ginsengisoli</name>
    <dbReference type="NCBI Taxonomy" id="363867"/>
    <lineage>
        <taxon>Bacteria</taxon>
        <taxon>Bacillati</taxon>
        <taxon>Actinomycetota</taxon>
        <taxon>Actinomycetes</taxon>
        <taxon>Propionibacteriales</taxon>
        <taxon>Nocardioidaceae</taxon>
        <taxon>Aeromicrobium</taxon>
    </lineage>
</organism>
<evidence type="ECO:0000256" key="11">
    <source>
        <dbReference type="SAM" id="Phobius"/>
    </source>
</evidence>
<feature type="domain" description="Sensor protein KdpD transmembrane" evidence="12">
    <location>
        <begin position="15"/>
        <end position="120"/>
    </location>
</feature>
<dbReference type="OrthoDB" id="3696881at2"/>
<evidence type="ECO:0000256" key="3">
    <source>
        <dbReference type="ARBA" id="ARBA00022679"/>
    </source>
</evidence>
<feature type="transmembrane region" description="Helical" evidence="11">
    <location>
        <begin position="92"/>
        <end position="110"/>
    </location>
</feature>
<sequence length="248" mass="25966">MGTTWWRQHPTALVGLAAGLPLVWCSVAAQMRGEVTAATAALVLVALVVAAAATGDRLAGLAAAVSGGVWFDFFLTQPFHRFTIEDSDDIEVTLLLVLVGVAVTELAIWGGRQQAVASRRAGYLNGLMATSQIVSAQSSSAAFADQAAAHIAELLEVDSCRFVEAGVVRPDSAALGPDGEVTVHGHVVNVERDGLPVLDELVLPVRHLGRVEGAFLIVASTRIVRPTLEQRRVAVALANQVGAAHAQQ</sequence>
<dbReference type="Proteomes" id="UP000380867">
    <property type="component" value="Unassembled WGS sequence"/>
</dbReference>
<dbReference type="Pfam" id="PF13493">
    <property type="entry name" value="DUF4118"/>
    <property type="match status" value="1"/>
</dbReference>
<accession>A0A5M4FIV1</accession>
<keyword evidence="9" id="KW-0902">Two-component regulatory system</keyword>